<dbReference type="EMBL" id="CAJVPJ010000903">
    <property type="protein sequence ID" value="CAG8564297.1"/>
    <property type="molecule type" value="Genomic_DNA"/>
</dbReference>
<gene>
    <name evidence="1" type="ORF">POCULU_LOCUS5668</name>
</gene>
<evidence type="ECO:0000313" key="1">
    <source>
        <dbReference type="EMBL" id="CAG8564297.1"/>
    </source>
</evidence>
<comment type="caution">
    <text evidence="1">The sequence shown here is derived from an EMBL/GenBank/DDBJ whole genome shotgun (WGS) entry which is preliminary data.</text>
</comment>
<keyword evidence="2" id="KW-1185">Reference proteome</keyword>
<evidence type="ECO:0000313" key="2">
    <source>
        <dbReference type="Proteomes" id="UP000789572"/>
    </source>
</evidence>
<organism evidence="1 2">
    <name type="scientific">Paraglomus occultum</name>
    <dbReference type="NCBI Taxonomy" id="144539"/>
    <lineage>
        <taxon>Eukaryota</taxon>
        <taxon>Fungi</taxon>
        <taxon>Fungi incertae sedis</taxon>
        <taxon>Mucoromycota</taxon>
        <taxon>Glomeromycotina</taxon>
        <taxon>Glomeromycetes</taxon>
        <taxon>Paraglomerales</taxon>
        <taxon>Paraglomeraceae</taxon>
        <taxon>Paraglomus</taxon>
    </lineage>
</organism>
<proteinExistence type="predicted"/>
<dbReference type="AlphaFoldDB" id="A0A9N9FW57"/>
<protein>
    <submittedName>
        <fullName evidence="1">5163_t:CDS:1</fullName>
    </submittedName>
</protein>
<accession>A0A9N9FW57</accession>
<name>A0A9N9FW57_9GLOM</name>
<sequence>MLTPIGFELLIKGLQPGLINGRVDKLRKLMLESRITSQRSTQTTAQVPAYPLIIASDNFCMVYICEMGLYKVMQRLDSVA</sequence>
<reference evidence="1" key="1">
    <citation type="submission" date="2021-06" db="EMBL/GenBank/DDBJ databases">
        <authorList>
            <person name="Kallberg Y."/>
            <person name="Tangrot J."/>
            <person name="Rosling A."/>
        </authorList>
    </citation>
    <scope>NUCLEOTIDE SEQUENCE</scope>
    <source>
        <strain evidence="1">IA702</strain>
    </source>
</reference>
<dbReference type="Proteomes" id="UP000789572">
    <property type="component" value="Unassembled WGS sequence"/>
</dbReference>